<dbReference type="GO" id="GO:0000045">
    <property type="term" value="P:autophagosome assembly"/>
    <property type="evidence" value="ECO:0007669"/>
    <property type="project" value="InterPro"/>
</dbReference>
<proteinExistence type="inferred from homology"/>
<sequence>MAAQPSPAPGAEAAPQPPPERVKLHFKAVGSAPLLRKPKLTVNGTEPFHAVQTFLAKQLQLPQTERLFLYCDSAFSPVPTEPVGHLYACFGRGGELVVNYATTGAYG</sequence>
<keyword evidence="7" id="KW-1185">Reference proteome</keyword>
<dbReference type="InterPro" id="IPR007242">
    <property type="entry name" value="Atg12"/>
</dbReference>
<dbReference type="GO" id="GO:0034274">
    <property type="term" value="C:Atg12-Atg5-Atg16 complex"/>
    <property type="evidence" value="ECO:0007669"/>
    <property type="project" value="TreeGrafter"/>
</dbReference>
<dbReference type="Pfam" id="PF04110">
    <property type="entry name" value="APG12"/>
    <property type="match status" value="1"/>
</dbReference>
<dbReference type="CDD" id="cd01612">
    <property type="entry name" value="Ubl_ATG12"/>
    <property type="match status" value="1"/>
</dbReference>
<comment type="subunit">
    <text evidence="4">Forms a conjugate with ATG5.</text>
</comment>
<dbReference type="AlphaFoldDB" id="A0A8J2SMP5"/>
<dbReference type="GO" id="GO:0000421">
    <property type="term" value="C:autophagosome membrane"/>
    <property type="evidence" value="ECO:0007669"/>
    <property type="project" value="TreeGrafter"/>
</dbReference>
<dbReference type="PANTHER" id="PTHR13385:SF0">
    <property type="entry name" value="UBIQUITIN-LIKE PROTEIN ATG12"/>
    <property type="match status" value="1"/>
</dbReference>
<dbReference type="EMBL" id="CAKKNE010000003">
    <property type="protein sequence ID" value="CAH0370202.1"/>
    <property type="molecule type" value="Genomic_DNA"/>
</dbReference>
<keyword evidence="3 4" id="KW-0072">Autophagy</keyword>
<dbReference type="GO" id="GO:0019776">
    <property type="term" value="F:Atg8-family ligase activity"/>
    <property type="evidence" value="ECO:0007669"/>
    <property type="project" value="TreeGrafter"/>
</dbReference>
<evidence type="ECO:0000313" key="5">
    <source>
        <dbReference type="EMBL" id="CAH0370202.1"/>
    </source>
</evidence>
<keyword evidence="1 4" id="KW-1017">Isopeptide bond</keyword>
<evidence type="ECO:0000313" key="6">
    <source>
        <dbReference type="EMBL" id="CAH0380372.1"/>
    </source>
</evidence>
<dbReference type="GO" id="GO:0061723">
    <property type="term" value="P:glycophagy"/>
    <property type="evidence" value="ECO:0007669"/>
    <property type="project" value="TreeGrafter"/>
</dbReference>
<organism evidence="5 7">
    <name type="scientific">Pelagomonas calceolata</name>
    <dbReference type="NCBI Taxonomy" id="35677"/>
    <lineage>
        <taxon>Eukaryota</taxon>
        <taxon>Sar</taxon>
        <taxon>Stramenopiles</taxon>
        <taxon>Ochrophyta</taxon>
        <taxon>Pelagophyceae</taxon>
        <taxon>Pelagomonadales</taxon>
        <taxon>Pelagomonadaceae</taxon>
        <taxon>Pelagomonas</taxon>
    </lineage>
</organism>
<dbReference type="PANTHER" id="PTHR13385">
    <property type="entry name" value="AUTOPHAGY PROTEIN 12"/>
    <property type="match status" value="1"/>
</dbReference>
<keyword evidence="2 4" id="KW-0833">Ubl conjugation pathway</keyword>
<evidence type="ECO:0000256" key="2">
    <source>
        <dbReference type="ARBA" id="ARBA00022786"/>
    </source>
</evidence>
<protein>
    <recommendedName>
        <fullName evidence="4">Ubiquitin-like protein ATG12</fullName>
    </recommendedName>
</protein>
<dbReference type="SUPFAM" id="SSF54236">
    <property type="entry name" value="Ubiquitin-like"/>
    <property type="match status" value="1"/>
</dbReference>
<comment type="caution">
    <text evidence="5">The sequence shown here is derived from an EMBL/GenBank/DDBJ whole genome shotgun (WGS) entry which is preliminary data.</text>
</comment>
<dbReference type="GO" id="GO:0097352">
    <property type="term" value="P:autophagosome maturation"/>
    <property type="evidence" value="ECO:0007669"/>
    <property type="project" value="TreeGrafter"/>
</dbReference>
<comment type="similarity">
    <text evidence="4">Belongs to the ATG12 family.</text>
</comment>
<dbReference type="OrthoDB" id="10003551at2759"/>
<dbReference type="Proteomes" id="UP000789595">
    <property type="component" value="Unassembled WGS sequence"/>
</dbReference>
<evidence type="ECO:0000256" key="1">
    <source>
        <dbReference type="ARBA" id="ARBA00022499"/>
    </source>
</evidence>
<reference evidence="5" key="1">
    <citation type="submission" date="2021-11" db="EMBL/GenBank/DDBJ databases">
        <authorList>
            <consortium name="Genoscope - CEA"/>
            <person name="William W."/>
        </authorList>
    </citation>
    <scope>NUCLEOTIDE SEQUENCE</scope>
</reference>
<evidence type="ECO:0000313" key="7">
    <source>
        <dbReference type="Proteomes" id="UP000789595"/>
    </source>
</evidence>
<dbReference type="Gene3D" id="3.10.20.90">
    <property type="entry name" value="Phosphatidylinositol 3-kinase Catalytic Subunit, Chain A, domain 1"/>
    <property type="match status" value="1"/>
</dbReference>
<name>A0A8J2SMP5_9STRA</name>
<evidence type="ECO:0000256" key="3">
    <source>
        <dbReference type="ARBA" id="ARBA00023006"/>
    </source>
</evidence>
<dbReference type="GO" id="GO:0034045">
    <property type="term" value="C:phagophore assembly site membrane"/>
    <property type="evidence" value="ECO:0007669"/>
    <property type="project" value="TreeGrafter"/>
</dbReference>
<dbReference type="GO" id="GO:0034727">
    <property type="term" value="P:piecemeal microautophagy of the nucleus"/>
    <property type="evidence" value="ECO:0007669"/>
    <property type="project" value="TreeGrafter"/>
</dbReference>
<gene>
    <name evidence="5" type="ORF">PECAL_3P00740</name>
    <name evidence="6" type="ORF">PECAL_6P20220</name>
</gene>
<dbReference type="GO" id="GO:0000422">
    <property type="term" value="P:autophagy of mitochondrion"/>
    <property type="evidence" value="ECO:0007669"/>
    <property type="project" value="TreeGrafter"/>
</dbReference>
<evidence type="ECO:0000256" key="4">
    <source>
        <dbReference type="RuleBase" id="RU361201"/>
    </source>
</evidence>
<accession>A0A8J2SMP5</accession>
<dbReference type="InterPro" id="IPR029071">
    <property type="entry name" value="Ubiquitin-like_domsf"/>
</dbReference>
<dbReference type="EMBL" id="CAKKNE010000006">
    <property type="protein sequence ID" value="CAH0380372.1"/>
    <property type="molecule type" value="Genomic_DNA"/>
</dbReference>